<name>A0ABD3NE88_9STRA</name>
<accession>A0ABD3NE88</accession>
<reference evidence="2 3" key="1">
    <citation type="submission" date="2024-10" db="EMBL/GenBank/DDBJ databases">
        <title>Updated reference genomes for cyclostephanoid diatoms.</title>
        <authorList>
            <person name="Roberts W.R."/>
            <person name="Alverson A.J."/>
        </authorList>
    </citation>
    <scope>NUCLEOTIDE SEQUENCE [LARGE SCALE GENOMIC DNA]</scope>
    <source>
        <strain evidence="2 3">AJA276-08</strain>
    </source>
</reference>
<organism evidence="2 3">
    <name type="scientific">Stephanodiscus triporus</name>
    <dbReference type="NCBI Taxonomy" id="2934178"/>
    <lineage>
        <taxon>Eukaryota</taxon>
        <taxon>Sar</taxon>
        <taxon>Stramenopiles</taxon>
        <taxon>Ochrophyta</taxon>
        <taxon>Bacillariophyta</taxon>
        <taxon>Coscinodiscophyceae</taxon>
        <taxon>Thalassiosirophycidae</taxon>
        <taxon>Stephanodiscales</taxon>
        <taxon>Stephanodiscaceae</taxon>
        <taxon>Stephanodiscus</taxon>
    </lineage>
</organism>
<feature type="compositionally biased region" description="Polar residues" evidence="1">
    <location>
        <begin position="394"/>
        <end position="403"/>
    </location>
</feature>
<dbReference type="Proteomes" id="UP001530315">
    <property type="component" value="Unassembled WGS sequence"/>
</dbReference>
<feature type="compositionally biased region" description="Basic and acidic residues" evidence="1">
    <location>
        <begin position="378"/>
        <end position="387"/>
    </location>
</feature>
<evidence type="ECO:0000313" key="3">
    <source>
        <dbReference type="Proteomes" id="UP001530315"/>
    </source>
</evidence>
<evidence type="ECO:0000256" key="1">
    <source>
        <dbReference type="SAM" id="MobiDB-lite"/>
    </source>
</evidence>
<dbReference type="EMBL" id="JALLAZ020001571">
    <property type="protein sequence ID" value="KAL3772701.1"/>
    <property type="molecule type" value="Genomic_DNA"/>
</dbReference>
<protein>
    <submittedName>
        <fullName evidence="2">Uncharacterized protein</fullName>
    </submittedName>
</protein>
<feature type="region of interest" description="Disordered" evidence="1">
    <location>
        <begin position="373"/>
        <end position="404"/>
    </location>
</feature>
<gene>
    <name evidence="2" type="ORF">ACHAW5_002676</name>
</gene>
<sequence>MWRRDRAIETEARMHVRSILRQMAEYPPAGEYDESAKGGLSVSGLLRVLMARFNSLFRRETTIDEEDGTSAFYADSDRATERAASSSSASSGKNEGEYRRMALAISEGLSSNENGSSHVGPATYTVISWGAALYLLSVIHDILLLSGNTRNDVRWWLYQSRQSFGSGDGGGGGSNAIGPGAEVDVGSGGTATAALHPRIEGLTATGHSFRWNVFDRKDALRTANFRYSNDWDPMTMTPLVNLFFELLVGLMKGNVLELSDCPNTPTGIDFSDSKSERTLVQVIQLKAIDLVLALMSDAPPYDHAQDDHSNRTPYLWKFLFESLILSDRSSRPSLEALPIGDFFSPWEKRDIYCGNYLLGSGRIHSTKLLTDSHAPNEQNKRGAEKQGHAGNKPSRANSTSESSRYIGGNSKLHWHLSILVKDRILQLLSHFVLSSSSVNQSLYRILDGGTKTSFAKRILAAILDQMDEYIVPYLSSGPSSDVRAAKLSADRCLRLCYRCIQFLLIMSRSNEGIRLLRLQMRIESNEDEPSRWSQSSIGCMTAVLNGILSFAMQVEEMENTQLKSTDFARLLTLIVGQCIAFFKSLLLFVEQQRKSSPKSTTFLVLTSEHRTIFQSCCQRILSHKSPNKVSDPPRSLHISEGLKYDVRCILEEFIDVDGHS</sequence>
<dbReference type="AlphaFoldDB" id="A0ABD3NE88"/>
<proteinExistence type="predicted"/>
<comment type="caution">
    <text evidence="2">The sequence shown here is derived from an EMBL/GenBank/DDBJ whole genome shotgun (WGS) entry which is preliminary data.</text>
</comment>
<evidence type="ECO:0000313" key="2">
    <source>
        <dbReference type="EMBL" id="KAL3772701.1"/>
    </source>
</evidence>
<keyword evidence="3" id="KW-1185">Reference proteome</keyword>